<accession>A0A2R5FMF2</accession>
<dbReference type="SUPFAM" id="SSF50952">
    <property type="entry name" value="Soluble quinoprotein glucose dehydrogenase"/>
    <property type="match status" value="1"/>
</dbReference>
<evidence type="ECO:0000313" key="2">
    <source>
        <dbReference type="EMBL" id="GBG19199.1"/>
    </source>
</evidence>
<dbReference type="EMBL" id="BDUD01000001">
    <property type="protein sequence ID" value="GBG19199.1"/>
    <property type="molecule type" value="Genomic_DNA"/>
</dbReference>
<feature type="domain" description="Glucose/Sorbosone dehydrogenase" evidence="1">
    <location>
        <begin position="126"/>
        <end position="300"/>
    </location>
</feature>
<dbReference type="Pfam" id="PF07995">
    <property type="entry name" value="GSDH"/>
    <property type="match status" value="1"/>
</dbReference>
<keyword evidence="3" id="KW-1185">Reference proteome</keyword>
<dbReference type="Gene3D" id="2.120.10.30">
    <property type="entry name" value="TolB, C-terminal domain"/>
    <property type="match status" value="1"/>
</dbReference>
<proteinExistence type="predicted"/>
<reference evidence="2 3" key="1">
    <citation type="submission" date="2017-06" db="EMBL/GenBank/DDBJ databases">
        <title>Genome sequencing of cyanobaciteial culture collection at National Institute for Environmental Studies (NIES).</title>
        <authorList>
            <person name="Hirose Y."/>
            <person name="Shimura Y."/>
            <person name="Fujisawa T."/>
            <person name="Nakamura Y."/>
            <person name="Kawachi M."/>
        </authorList>
    </citation>
    <scope>NUCLEOTIDE SEQUENCE [LARGE SCALE GENOMIC DNA]</scope>
    <source>
        <strain evidence="2 3">NIES-4072</strain>
    </source>
</reference>
<keyword evidence="2" id="KW-0560">Oxidoreductase</keyword>
<evidence type="ECO:0000313" key="3">
    <source>
        <dbReference type="Proteomes" id="UP000245124"/>
    </source>
</evidence>
<dbReference type="GO" id="GO:0008876">
    <property type="term" value="F:quinoprotein glucose dehydrogenase activity"/>
    <property type="evidence" value="ECO:0007669"/>
    <property type="project" value="UniProtKB-EC"/>
</dbReference>
<sequence>MNKIMNSINSSNQKQRRFIGKFALKSYFVAAKTLLFTIVLLNYGATGVDAAPKALRPDIQIRNVIDTLSVSPSVRIVKDPRNNTLYYLKQNGDIYRVNLGLSNSTLVYTSSDHNLGETQGMAIGPNGTIYLVGNADLVNNQTKAIIVKGEIKSGTEQRVWSILAKSAGYPKSKTAYDHRFNGVVVSPDGNFIYVNSGSRTDHGEVQSVNGLYPNTREVGLTACILRLPTNGKNLFLPNNRAALKTAGYIFAEGTRNTFDMAFAPNGDLFGTENGPDRDMSEELNWLRPGGNYGFPWRIGGTDNPQQFPNYDPAKDLLLSPQFNAVQRGYFRNDPTFPARPVNLIEPIPNFGPDADNFRDPVDGKVKDASVLGQSVSTFSTHRSPLGLVFDTQGVLSPEFNRDGFMLSFTTGDPTGETLPGPFKDAGQDLLHLKLTKVGTNYKLNATRIVEGFSNPIDAAIIGNKIYVIEYGGNQGIWEITMPTK</sequence>
<protein>
    <submittedName>
        <fullName evidence="2">Quinoprotein glucose dehydrogenase B</fullName>
        <ecNumber evidence="2">1.1.5.2</ecNumber>
    </submittedName>
</protein>
<organism evidence="2 3">
    <name type="scientific">Nostoc commune NIES-4072</name>
    <dbReference type="NCBI Taxonomy" id="2005467"/>
    <lineage>
        <taxon>Bacteria</taxon>
        <taxon>Bacillati</taxon>
        <taxon>Cyanobacteriota</taxon>
        <taxon>Cyanophyceae</taxon>
        <taxon>Nostocales</taxon>
        <taxon>Nostocaceae</taxon>
        <taxon>Nostoc</taxon>
    </lineage>
</organism>
<dbReference type="Proteomes" id="UP000245124">
    <property type="component" value="Unassembled WGS sequence"/>
</dbReference>
<dbReference type="EC" id="1.1.5.2" evidence="2"/>
<dbReference type="OrthoDB" id="414973at2"/>
<dbReference type="InterPro" id="IPR012938">
    <property type="entry name" value="Glc/Sorbosone_DH"/>
</dbReference>
<dbReference type="InterPro" id="IPR011042">
    <property type="entry name" value="6-blade_b-propeller_TolB-like"/>
</dbReference>
<evidence type="ECO:0000259" key="1">
    <source>
        <dbReference type="Pfam" id="PF07995"/>
    </source>
</evidence>
<dbReference type="AlphaFoldDB" id="A0A2R5FMF2"/>
<dbReference type="InterPro" id="IPR011041">
    <property type="entry name" value="Quinoprot_gluc/sorb_DH_b-prop"/>
</dbReference>
<comment type="caution">
    <text evidence="2">The sequence shown here is derived from an EMBL/GenBank/DDBJ whole genome shotgun (WGS) entry which is preliminary data.</text>
</comment>
<name>A0A2R5FMF2_NOSCO</name>
<gene>
    <name evidence="2" type="primary">gdhB</name>
    <name evidence="2" type="ORF">NIES4072_28660</name>
</gene>